<dbReference type="EMBL" id="CADCTS010000404">
    <property type="protein sequence ID" value="CAA9324354.1"/>
    <property type="molecule type" value="Genomic_DNA"/>
</dbReference>
<proteinExistence type="predicted"/>
<reference evidence="2" key="1">
    <citation type="submission" date="2020-02" db="EMBL/GenBank/DDBJ databases">
        <authorList>
            <person name="Meier V. D."/>
        </authorList>
    </citation>
    <scope>NUCLEOTIDE SEQUENCE</scope>
    <source>
        <strain evidence="2">AVDCRST_MAG48</strain>
    </source>
</reference>
<protein>
    <submittedName>
        <fullName evidence="2">Uncharacterized protein</fullName>
    </submittedName>
</protein>
<feature type="non-terminal residue" evidence="2">
    <location>
        <position position="1"/>
    </location>
</feature>
<dbReference type="AlphaFoldDB" id="A0A6J4L5D7"/>
<evidence type="ECO:0000313" key="2">
    <source>
        <dbReference type="EMBL" id="CAA9324354.1"/>
    </source>
</evidence>
<gene>
    <name evidence="2" type="ORF">AVDCRST_MAG48-2822</name>
</gene>
<organism evidence="2">
    <name type="scientific">uncultured Friedmanniella sp</name>
    <dbReference type="NCBI Taxonomy" id="335381"/>
    <lineage>
        <taxon>Bacteria</taxon>
        <taxon>Bacillati</taxon>
        <taxon>Actinomycetota</taxon>
        <taxon>Actinomycetes</taxon>
        <taxon>Propionibacteriales</taxon>
        <taxon>Nocardioidaceae</taxon>
        <taxon>Friedmanniella</taxon>
        <taxon>environmental samples</taxon>
    </lineage>
</organism>
<sequence length="27" mass="2711">PTEPLPDQDAAERPAGIADRGTPPAAP</sequence>
<name>A0A6J4L5D7_9ACTN</name>
<accession>A0A6J4L5D7</accession>
<feature type="region of interest" description="Disordered" evidence="1">
    <location>
        <begin position="1"/>
        <end position="27"/>
    </location>
</feature>
<evidence type="ECO:0000256" key="1">
    <source>
        <dbReference type="SAM" id="MobiDB-lite"/>
    </source>
</evidence>